<dbReference type="EMBL" id="JANUGX010000004">
    <property type="protein sequence ID" value="MCS0588686.1"/>
    <property type="molecule type" value="Genomic_DNA"/>
</dbReference>
<accession>A0ABT2A3B8</accession>
<keyword evidence="2" id="KW-1185">Reference proteome</keyword>
<reference evidence="1 2" key="1">
    <citation type="submission" date="2022-08" db="EMBL/GenBank/DDBJ databases">
        <title>Reclassification of Massilia species as members of the genera Telluria, Duganella, Pseudoduganella, Mokoshia gen. nov. and Zemynaea gen. nov. using orthogonal and non-orthogonal genome-based approaches.</title>
        <authorList>
            <person name="Bowman J.P."/>
        </authorList>
    </citation>
    <scope>NUCLEOTIDE SEQUENCE [LARGE SCALE GENOMIC DNA]</scope>
    <source>
        <strain evidence="1 2">LMG 28164</strain>
    </source>
</reference>
<organism evidence="1 2">
    <name type="scientific">Massilia norwichensis</name>
    <dbReference type="NCBI Taxonomy" id="1442366"/>
    <lineage>
        <taxon>Bacteria</taxon>
        <taxon>Pseudomonadati</taxon>
        <taxon>Pseudomonadota</taxon>
        <taxon>Betaproteobacteria</taxon>
        <taxon>Burkholderiales</taxon>
        <taxon>Oxalobacteraceae</taxon>
        <taxon>Telluria group</taxon>
        <taxon>Massilia</taxon>
    </lineage>
</organism>
<sequence length="149" mass="15875">MYRLSAASCRLETDQGMVRDASTPKQVVAKGTDAEIMKQWQAGKDCGAAINAQNYDYNAFDSFGGHNSDAAFSTVGMCMNVQEVDLGGWAPGHGDIILGPETIAFIQKQNGVRVAEPPYTYNPESMPATPLDSLSAHIVGVHEAALAII</sequence>
<dbReference type="RefSeq" id="WP_258844439.1">
    <property type="nucleotide sequence ID" value="NZ_JANUGX010000004.1"/>
</dbReference>
<evidence type="ECO:0000313" key="2">
    <source>
        <dbReference type="Proteomes" id="UP001205560"/>
    </source>
</evidence>
<protein>
    <submittedName>
        <fullName evidence="1">Uncharacterized protein</fullName>
    </submittedName>
</protein>
<proteinExistence type="predicted"/>
<dbReference type="Proteomes" id="UP001205560">
    <property type="component" value="Unassembled WGS sequence"/>
</dbReference>
<name>A0ABT2A3B8_9BURK</name>
<evidence type="ECO:0000313" key="1">
    <source>
        <dbReference type="EMBL" id="MCS0588686.1"/>
    </source>
</evidence>
<gene>
    <name evidence="1" type="ORF">NX782_05670</name>
</gene>
<comment type="caution">
    <text evidence="1">The sequence shown here is derived from an EMBL/GenBank/DDBJ whole genome shotgun (WGS) entry which is preliminary data.</text>
</comment>